<reference evidence="1" key="1">
    <citation type="journal article" date="2012" name="PLoS Genet.">
        <title>Comparative analysis of the genomes of two field isolates of the rice blast fungus Magnaporthe oryzae.</title>
        <authorList>
            <person name="Xue M."/>
            <person name="Yang J."/>
            <person name="Li Z."/>
            <person name="Hu S."/>
            <person name="Yao N."/>
            <person name="Dean R.A."/>
            <person name="Zhao W."/>
            <person name="Shen M."/>
            <person name="Zhang H."/>
            <person name="Li C."/>
            <person name="Liu L."/>
            <person name="Cao L."/>
            <person name="Xu X."/>
            <person name="Xing Y."/>
            <person name="Hsiang T."/>
            <person name="Zhang Z."/>
            <person name="Xu J.R."/>
            <person name="Peng Y.L."/>
        </authorList>
    </citation>
    <scope>NUCLEOTIDE SEQUENCE</scope>
    <source>
        <strain evidence="1">Y34</strain>
    </source>
</reference>
<sequence>MVDWTCDENRNKTVTKAALGDFDIASS</sequence>
<dbReference type="AlphaFoldDB" id="A0AA97PR87"/>
<protein>
    <submittedName>
        <fullName evidence="1">Uncharacterized protein</fullName>
    </submittedName>
</protein>
<organism evidence="1">
    <name type="scientific">Pyricularia oryzae (strain Y34)</name>
    <name type="common">Rice blast fungus</name>
    <name type="synonym">Magnaporthe oryzae</name>
    <dbReference type="NCBI Taxonomy" id="1143189"/>
    <lineage>
        <taxon>Eukaryota</taxon>
        <taxon>Fungi</taxon>
        <taxon>Dikarya</taxon>
        <taxon>Ascomycota</taxon>
        <taxon>Pezizomycotina</taxon>
        <taxon>Sordariomycetes</taxon>
        <taxon>Sordariomycetidae</taxon>
        <taxon>Magnaporthales</taxon>
        <taxon>Pyriculariaceae</taxon>
        <taxon>Pyricularia</taxon>
    </lineage>
</organism>
<evidence type="ECO:0000313" key="1">
    <source>
        <dbReference type="EMBL" id="ELQ44146.1"/>
    </source>
</evidence>
<accession>A0AA97PR87</accession>
<name>A0AA97PR87_PYRO3</name>
<gene>
    <name evidence="1" type="ORF">OOU_Y34scaffold00097g15</name>
</gene>
<proteinExistence type="predicted"/>
<dbReference type="Proteomes" id="UP000011086">
    <property type="component" value="Unassembled WGS sequence"/>
</dbReference>
<dbReference type="EMBL" id="JH793603">
    <property type="protein sequence ID" value="ELQ44146.1"/>
    <property type="molecule type" value="Genomic_DNA"/>
</dbReference>